<sequence length="313" mass="36534">MKKLLLNTYFIIIHISQYHSHGIVMRNNALMSKMVSHFQDKENLSTENSSTTEKPHTNVLGLMQNVLCRNFPSIPCDMIVQDETLRKLIEKSIQQIKYKKLNMERTTPSTGTRLTLFPVINSEDLSNFLQVSEIGYFSKDAKSKQKSKKSVATNFWSREVTKKRKNKKNKKRTSVFNGRKKIRKFYPHKIKYKDKSVKHGRREYQDYSEEKLSMSVETPEVSGRKSRVSFKAEPSDPPVWRIDYMKHGEPSFNMFPYETDRLKGKIMQTGANVVVDENVLEHASRKDVLHPDVYIKNNFVRKNAIESDEMESV</sequence>
<reference evidence="1 2" key="1">
    <citation type="journal article" date="2021" name="Front. Genet.">
        <title>Chromosome-Level Genome Assembly Reveals Significant Gene Expansion in the Toll and IMD Signaling Pathways of Dendrolimus kikuchii.</title>
        <authorList>
            <person name="Zhou J."/>
            <person name="Wu P."/>
            <person name="Xiong Z."/>
            <person name="Liu N."/>
            <person name="Zhao N."/>
            <person name="Ji M."/>
            <person name="Qiu Y."/>
            <person name="Yang B."/>
        </authorList>
    </citation>
    <scope>NUCLEOTIDE SEQUENCE [LARGE SCALE GENOMIC DNA]</scope>
    <source>
        <strain evidence="1">Ann1</strain>
    </source>
</reference>
<dbReference type="Proteomes" id="UP000824533">
    <property type="component" value="Linkage Group LG23"/>
</dbReference>
<proteinExistence type="predicted"/>
<evidence type="ECO:0000313" key="2">
    <source>
        <dbReference type="Proteomes" id="UP000824533"/>
    </source>
</evidence>
<gene>
    <name evidence="1" type="ORF">K1T71_012477</name>
</gene>
<accession>A0ACC1CJU3</accession>
<organism evidence="1 2">
    <name type="scientific">Dendrolimus kikuchii</name>
    <dbReference type="NCBI Taxonomy" id="765133"/>
    <lineage>
        <taxon>Eukaryota</taxon>
        <taxon>Metazoa</taxon>
        <taxon>Ecdysozoa</taxon>
        <taxon>Arthropoda</taxon>
        <taxon>Hexapoda</taxon>
        <taxon>Insecta</taxon>
        <taxon>Pterygota</taxon>
        <taxon>Neoptera</taxon>
        <taxon>Endopterygota</taxon>
        <taxon>Lepidoptera</taxon>
        <taxon>Glossata</taxon>
        <taxon>Ditrysia</taxon>
        <taxon>Bombycoidea</taxon>
        <taxon>Lasiocampidae</taxon>
        <taxon>Dendrolimus</taxon>
    </lineage>
</organism>
<comment type="caution">
    <text evidence="1">The sequence shown here is derived from an EMBL/GenBank/DDBJ whole genome shotgun (WGS) entry which is preliminary data.</text>
</comment>
<protein>
    <submittedName>
        <fullName evidence="1">Uncharacterized protein</fullName>
    </submittedName>
</protein>
<name>A0ACC1CJU3_9NEOP</name>
<keyword evidence="2" id="KW-1185">Reference proteome</keyword>
<dbReference type="EMBL" id="CM034409">
    <property type="protein sequence ID" value="KAJ0171714.1"/>
    <property type="molecule type" value="Genomic_DNA"/>
</dbReference>
<evidence type="ECO:0000313" key="1">
    <source>
        <dbReference type="EMBL" id="KAJ0171714.1"/>
    </source>
</evidence>